<feature type="transmembrane region" description="Helical" evidence="8">
    <location>
        <begin position="28"/>
        <end position="53"/>
    </location>
</feature>
<feature type="transmembrane region" description="Helical" evidence="8">
    <location>
        <begin position="262"/>
        <end position="282"/>
    </location>
</feature>
<keyword evidence="3" id="KW-1003">Cell membrane</keyword>
<dbReference type="RefSeq" id="WP_386427970.1">
    <property type="nucleotide sequence ID" value="NZ_JBHSBB010000008.1"/>
</dbReference>
<dbReference type="PANTHER" id="PTHR43357:SF4">
    <property type="entry name" value="INNER MEMBRANE ABC TRANSPORTER PERMEASE PROTEIN YDCV"/>
    <property type="match status" value="1"/>
</dbReference>
<evidence type="ECO:0000256" key="4">
    <source>
        <dbReference type="ARBA" id="ARBA00022519"/>
    </source>
</evidence>
<evidence type="ECO:0000256" key="3">
    <source>
        <dbReference type="ARBA" id="ARBA00022475"/>
    </source>
</evidence>
<name>A0ABV8HI95_9ACTN</name>
<feature type="transmembrane region" description="Helical" evidence="8">
    <location>
        <begin position="225"/>
        <end position="250"/>
    </location>
</feature>
<keyword evidence="6 8" id="KW-1133">Transmembrane helix</keyword>
<feature type="region of interest" description="Disordered" evidence="9">
    <location>
        <begin position="1"/>
        <end position="23"/>
    </location>
</feature>
<evidence type="ECO:0000313" key="11">
    <source>
        <dbReference type="EMBL" id="MFC4031665.1"/>
    </source>
</evidence>
<comment type="subcellular location">
    <subcellularLocation>
        <location evidence="1">Cell inner membrane</location>
        <topology evidence="1">Multi-pass membrane protein</topology>
    </subcellularLocation>
    <subcellularLocation>
        <location evidence="8">Cell membrane</location>
        <topology evidence="8">Multi-pass membrane protein</topology>
    </subcellularLocation>
</comment>
<evidence type="ECO:0000256" key="2">
    <source>
        <dbReference type="ARBA" id="ARBA00022448"/>
    </source>
</evidence>
<keyword evidence="12" id="KW-1185">Reference proteome</keyword>
<comment type="caution">
    <text evidence="11">The sequence shown here is derived from an EMBL/GenBank/DDBJ whole genome shotgun (WGS) entry which is preliminary data.</text>
</comment>
<evidence type="ECO:0000256" key="5">
    <source>
        <dbReference type="ARBA" id="ARBA00022692"/>
    </source>
</evidence>
<dbReference type="Pfam" id="PF00528">
    <property type="entry name" value="BPD_transp_1"/>
    <property type="match status" value="1"/>
</dbReference>
<dbReference type="PROSITE" id="PS50928">
    <property type="entry name" value="ABC_TM1"/>
    <property type="match status" value="1"/>
</dbReference>
<feature type="region of interest" description="Disordered" evidence="9">
    <location>
        <begin position="286"/>
        <end position="310"/>
    </location>
</feature>
<dbReference type="EMBL" id="JBHSBB010000008">
    <property type="protein sequence ID" value="MFC4031665.1"/>
    <property type="molecule type" value="Genomic_DNA"/>
</dbReference>
<evidence type="ECO:0000259" key="10">
    <source>
        <dbReference type="PROSITE" id="PS50928"/>
    </source>
</evidence>
<feature type="domain" description="ABC transmembrane type-1" evidence="10">
    <location>
        <begin position="80"/>
        <end position="279"/>
    </location>
</feature>
<evidence type="ECO:0000256" key="1">
    <source>
        <dbReference type="ARBA" id="ARBA00004429"/>
    </source>
</evidence>
<sequence>MAALTAAPAPQTSPTAPAARKRRPRPRVWRGLVGLLAAVYFLGPMFFSVLFTLDVPGQGFTLDSYSGIFGTAGFWPGIRLTMEMAGATIAGVLLLLVPALLAVRLTAPRLRVVVEIVCSLPLVVPAVALTAGISQVLSWGPEHFADTPLFQTFNTIQNPSFPLVLVLAYVLMALPLAYRTLDAGLRAVDVPTLVEAARNCGAGWPRAVVQVVLPNMRGALLNTAFLTLALVLGEYTVSSILGYTPFAVWIVSIGDSEAQTSVAVSVISLVLTWGLLLVLAAVGRGPSFRSSRSNRRRGPAAAAPAAQEIS</sequence>
<protein>
    <submittedName>
        <fullName evidence="11">ABC transporter permease</fullName>
    </submittedName>
</protein>
<feature type="compositionally biased region" description="Low complexity" evidence="9">
    <location>
        <begin position="299"/>
        <end position="310"/>
    </location>
</feature>
<accession>A0ABV8HI95</accession>
<gene>
    <name evidence="11" type="ORF">ACFO3J_09260</name>
</gene>
<keyword evidence="5 8" id="KW-0812">Transmembrane</keyword>
<dbReference type="CDD" id="cd06261">
    <property type="entry name" value="TM_PBP2"/>
    <property type="match status" value="1"/>
</dbReference>
<dbReference type="Gene3D" id="1.10.3720.10">
    <property type="entry name" value="MetI-like"/>
    <property type="match status" value="1"/>
</dbReference>
<comment type="similarity">
    <text evidence="8">Belongs to the binding-protein-dependent transport system permease family.</text>
</comment>
<keyword evidence="4" id="KW-0997">Cell inner membrane</keyword>
<evidence type="ECO:0000256" key="8">
    <source>
        <dbReference type="RuleBase" id="RU363032"/>
    </source>
</evidence>
<keyword evidence="7 8" id="KW-0472">Membrane</keyword>
<evidence type="ECO:0000313" key="12">
    <source>
        <dbReference type="Proteomes" id="UP001595765"/>
    </source>
</evidence>
<feature type="transmembrane region" description="Helical" evidence="8">
    <location>
        <begin position="84"/>
        <end position="105"/>
    </location>
</feature>
<feature type="transmembrane region" description="Helical" evidence="8">
    <location>
        <begin position="112"/>
        <end position="140"/>
    </location>
</feature>
<dbReference type="Proteomes" id="UP001595765">
    <property type="component" value="Unassembled WGS sequence"/>
</dbReference>
<dbReference type="InterPro" id="IPR035906">
    <property type="entry name" value="MetI-like_sf"/>
</dbReference>
<organism evidence="11 12">
    <name type="scientific">Streptomyces polygonati</name>
    <dbReference type="NCBI Taxonomy" id="1617087"/>
    <lineage>
        <taxon>Bacteria</taxon>
        <taxon>Bacillati</taxon>
        <taxon>Actinomycetota</taxon>
        <taxon>Actinomycetes</taxon>
        <taxon>Kitasatosporales</taxon>
        <taxon>Streptomycetaceae</taxon>
        <taxon>Streptomyces</taxon>
    </lineage>
</organism>
<evidence type="ECO:0000256" key="7">
    <source>
        <dbReference type="ARBA" id="ARBA00023136"/>
    </source>
</evidence>
<dbReference type="PANTHER" id="PTHR43357">
    <property type="entry name" value="INNER MEMBRANE ABC TRANSPORTER PERMEASE PROTEIN YDCV"/>
    <property type="match status" value="1"/>
</dbReference>
<dbReference type="SUPFAM" id="SSF161098">
    <property type="entry name" value="MetI-like"/>
    <property type="match status" value="1"/>
</dbReference>
<feature type="compositionally biased region" description="Low complexity" evidence="9">
    <location>
        <begin position="1"/>
        <end position="18"/>
    </location>
</feature>
<feature type="transmembrane region" description="Helical" evidence="8">
    <location>
        <begin position="160"/>
        <end position="178"/>
    </location>
</feature>
<evidence type="ECO:0000256" key="6">
    <source>
        <dbReference type="ARBA" id="ARBA00022989"/>
    </source>
</evidence>
<reference evidence="12" key="1">
    <citation type="journal article" date="2019" name="Int. J. Syst. Evol. Microbiol.">
        <title>The Global Catalogue of Microorganisms (GCM) 10K type strain sequencing project: providing services to taxonomists for standard genome sequencing and annotation.</title>
        <authorList>
            <consortium name="The Broad Institute Genomics Platform"/>
            <consortium name="The Broad Institute Genome Sequencing Center for Infectious Disease"/>
            <person name="Wu L."/>
            <person name="Ma J."/>
        </authorList>
    </citation>
    <scope>NUCLEOTIDE SEQUENCE [LARGE SCALE GENOMIC DNA]</scope>
    <source>
        <strain evidence="12">CGMCC 4.7237</strain>
    </source>
</reference>
<evidence type="ECO:0000256" key="9">
    <source>
        <dbReference type="SAM" id="MobiDB-lite"/>
    </source>
</evidence>
<keyword evidence="2 8" id="KW-0813">Transport</keyword>
<proteinExistence type="inferred from homology"/>
<dbReference type="InterPro" id="IPR000515">
    <property type="entry name" value="MetI-like"/>
</dbReference>